<evidence type="ECO:0000313" key="1">
    <source>
        <dbReference type="EMBL" id="GAA0762898.1"/>
    </source>
</evidence>
<keyword evidence="2" id="KW-1185">Reference proteome</keyword>
<accession>A0ABN1KD29</accession>
<comment type="caution">
    <text evidence="1">The sequence shown here is derived from an EMBL/GenBank/DDBJ whole genome shotgun (WGS) entry which is preliminary data.</text>
</comment>
<dbReference type="EMBL" id="BAAAGG010000022">
    <property type="protein sequence ID" value="GAA0762898.1"/>
    <property type="molecule type" value="Genomic_DNA"/>
</dbReference>
<proteinExistence type="predicted"/>
<gene>
    <name evidence="1" type="ORF">GCM10009433_23700</name>
</gene>
<dbReference type="RefSeq" id="WP_224454556.1">
    <property type="nucleotide sequence ID" value="NZ_BAAAGG010000022.1"/>
</dbReference>
<sequence>MKTNSIHQIKDLNEKLSLCFQDTNLEKVDLVLLSKEMSLLLNHVVCVEDVFKSLIELLKQQQDLNLKDSRSIVNEAIKEFAGDKDPRSFAKLNFGEYSWELCHGQVMMINSNQDLSSEIYQHLIFNLLIPKHLKCVSFMEEAKKNYIFSNLLNTLSAHDEDLNYNSALVQLKNNDNFIDHSYFHDSLHFENHVKYLKDKHNPQVIYIDDILSVNLEGSEDSSRQLHLQRVGELLLHLGNRYELCFIIRNQYAPKELNKISFEFGNILNFTAHALHFQSYEADSTSEVPFFELYNLKSFPMRAVDVFFDTKTHLISSFTAKSHS</sequence>
<dbReference type="Proteomes" id="UP001500185">
    <property type="component" value="Unassembled WGS sequence"/>
</dbReference>
<evidence type="ECO:0008006" key="3">
    <source>
        <dbReference type="Google" id="ProtNLM"/>
    </source>
</evidence>
<reference evidence="1 2" key="1">
    <citation type="journal article" date="2019" name="Int. J. Syst. Evol. Microbiol.">
        <title>The Global Catalogue of Microorganisms (GCM) 10K type strain sequencing project: providing services to taxonomists for standard genome sequencing and annotation.</title>
        <authorList>
            <consortium name="The Broad Institute Genomics Platform"/>
            <consortium name="The Broad Institute Genome Sequencing Center for Infectious Disease"/>
            <person name="Wu L."/>
            <person name="Ma J."/>
        </authorList>
    </citation>
    <scope>NUCLEOTIDE SEQUENCE [LARGE SCALE GENOMIC DNA]</scope>
    <source>
        <strain evidence="1 2">JCM 16231</strain>
    </source>
</reference>
<name>A0ABN1KD29_9FLAO</name>
<protein>
    <recommendedName>
        <fullName evidence="3">FtsK domain-containing protein</fullName>
    </recommendedName>
</protein>
<evidence type="ECO:0000313" key="2">
    <source>
        <dbReference type="Proteomes" id="UP001500185"/>
    </source>
</evidence>
<organism evidence="1 2">
    <name type="scientific">Psychroflexus lacisalsi</name>
    <dbReference type="NCBI Taxonomy" id="503928"/>
    <lineage>
        <taxon>Bacteria</taxon>
        <taxon>Pseudomonadati</taxon>
        <taxon>Bacteroidota</taxon>
        <taxon>Flavobacteriia</taxon>
        <taxon>Flavobacteriales</taxon>
        <taxon>Flavobacteriaceae</taxon>
        <taxon>Psychroflexus</taxon>
    </lineage>
</organism>